<sequence length="279" mass="29064">MLAFNPRGRLSPSKFLTPHTQFPAGVGPNEVFRVPFLGGRDEAVIYGASVFICVNRLSRAGLRAQAEILLRPDKIARSSLCCSAGLGFDTDEEHHPFSSLTLVRVRVSVLAAFFENQNVLICSGLPSLLCPPTHTPPPCCHGSIEGLEMGAASSAEPAGKGCCAGYIKDKLGWDGGGIQGGGAMGRRDGGGVGQRALPLAGRTDCTVASVSPVLELGVQLVYCSTFQQSATKPPGSSAGSFTSRFTASVSGLRNMRPGSLALLFDLLIQTLSPQSAQSG</sequence>
<name>A0A8T2N0T5_9TELE</name>
<dbReference type="EMBL" id="JAFBMS010000165">
    <property type="protein sequence ID" value="KAG9334035.1"/>
    <property type="molecule type" value="Genomic_DNA"/>
</dbReference>
<organism evidence="1 2">
    <name type="scientific">Albula glossodonta</name>
    <name type="common">roundjaw bonefish</name>
    <dbReference type="NCBI Taxonomy" id="121402"/>
    <lineage>
        <taxon>Eukaryota</taxon>
        <taxon>Metazoa</taxon>
        <taxon>Chordata</taxon>
        <taxon>Craniata</taxon>
        <taxon>Vertebrata</taxon>
        <taxon>Euteleostomi</taxon>
        <taxon>Actinopterygii</taxon>
        <taxon>Neopterygii</taxon>
        <taxon>Teleostei</taxon>
        <taxon>Albuliformes</taxon>
        <taxon>Albulidae</taxon>
        <taxon>Albula</taxon>
    </lineage>
</organism>
<proteinExistence type="predicted"/>
<dbReference type="Proteomes" id="UP000824540">
    <property type="component" value="Unassembled WGS sequence"/>
</dbReference>
<reference evidence="1" key="1">
    <citation type="thesis" date="2021" institute="BYU ScholarsArchive" country="Provo, UT, USA">
        <title>Applications of and Algorithms for Genome Assembly and Genomic Analyses with an Emphasis on Marine Teleosts.</title>
        <authorList>
            <person name="Pickett B.D."/>
        </authorList>
    </citation>
    <scope>NUCLEOTIDE SEQUENCE</scope>
    <source>
        <strain evidence="1">HI-2016</strain>
    </source>
</reference>
<gene>
    <name evidence="1" type="ORF">JZ751_009198</name>
</gene>
<protein>
    <submittedName>
        <fullName evidence="1">Uncharacterized protein</fullName>
    </submittedName>
</protein>
<evidence type="ECO:0000313" key="2">
    <source>
        <dbReference type="Proteomes" id="UP000824540"/>
    </source>
</evidence>
<keyword evidence="2" id="KW-1185">Reference proteome</keyword>
<comment type="caution">
    <text evidence="1">The sequence shown here is derived from an EMBL/GenBank/DDBJ whole genome shotgun (WGS) entry which is preliminary data.</text>
</comment>
<dbReference type="AlphaFoldDB" id="A0A8T2N0T5"/>
<evidence type="ECO:0000313" key="1">
    <source>
        <dbReference type="EMBL" id="KAG9334035.1"/>
    </source>
</evidence>
<accession>A0A8T2N0T5</accession>